<comment type="caution">
    <text evidence="2">The sequence shown here is derived from an EMBL/GenBank/DDBJ whole genome shotgun (WGS) entry which is preliminary data.</text>
</comment>
<dbReference type="EMBL" id="BGZK01001234">
    <property type="protein sequence ID" value="GBP75049.1"/>
    <property type="molecule type" value="Genomic_DNA"/>
</dbReference>
<dbReference type="AlphaFoldDB" id="A0A4C1YK97"/>
<organism evidence="2 3">
    <name type="scientific">Eumeta variegata</name>
    <name type="common">Bagworm moth</name>
    <name type="synonym">Eumeta japonica</name>
    <dbReference type="NCBI Taxonomy" id="151549"/>
    <lineage>
        <taxon>Eukaryota</taxon>
        <taxon>Metazoa</taxon>
        <taxon>Ecdysozoa</taxon>
        <taxon>Arthropoda</taxon>
        <taxon>Hexapoda</taxon>
        <taxon>Insecta</taxon>
        <taxon>Pterygota</taxon>
        <taxon>Neoptera</taxon>
        <taxon>Endopterygota</taxon>
        <taxon>Lepidoptera</taxon>
        <taxon>Glossata</taxon>
        <taxon>Ditrysia</taxon>
        <taxon>Tineoidea</taxon>
        <taxon>Psychidae</taxon>
        <taxon>Oiketicinae</taxon>
        <taxon>Eumeta</taxon>
    </lineage>
</organism>
<evidence type="ECO:0000313" key="3">
    <source>
        <dbReference type="Proteomes" id="UP000299102"/>
    </source>
</evidence>
<protein>
    <submittedName>
        <fullName evidence="2">Uncharacterized protein</fullName>
    </submittedName>
</protein>
<evidence type="ECO:0000256" key="1">
    <source>
        <dbReference type="SAM" id="MobiDB-lite"/>
    </source>
</evidence>
<accession>A0A4C1YK97</accession>
<keyword evidence="3" id="KW-1185">Reference proteome</keyword>
<evidence type="ECO:0000313" key="2">
    <source>
        <dbReference type="EMBL" id="GBP75049.1"/>
    </source>
</evidence>
<name>A0A4C1YK97_EUMVA</name>
<sequence>MPWNEAGMEQKEQTGNDPARHLRADACVHDRFRKRYGQQQKLVIERLGSEISSLVQWVWWYIRSLSPISCGPANAARKFYEFLQHSPGAECRIYGHNPNKCSAKLQARARSGGRLRGALRRSTYASAVLRNGYFNDYGFFVGVVHPTQLLANRHLVKLGSIKSERKKTLSIIDHAATLQEIRRP</sequence>
<dbReference type="Proteomes" id="UP000299102">
    <property type="component" value="Unassembled WGS sequence"/>
</dbReference>
<proteinExistence type="predicted"/>
<feature type="region of interest" description="Disordered" evidence="1">
    <location>
        <begin position="1"/>
        <end position="20"/>
    </location>
</feature>
<reference evidence="2 3" key="1">
    <citation type="journal article" date="2019" name="Commun. Biol.">
        <title>The bagworm genome reveals a unique fibroin gene that provides high tensile strength.</title>
        <authorList>
            <person name="Kono N."/>
            <person name="Nakamura H."/>
            <person name="Ohtoshi R."/>
            <person name="Tomita M."/>
            <person name="Numata K."/>
            <person name="Arakawa K."/>
        </authorList>
    </citation>
    <scope>NUCLEOTIDE SEQUENCE [LARGE SCALE GENOMIC DNA]</scope>
</reference>
<gene>
    <name evidence="2" type="ORF">EVAR_48729_1</name>
</gene>
<feature type="compositionally biased region" description="Basic and acidic residues" evidence="1">
    <location>
        <begin position="8"/>
        <end position="20"/>
    </location>
</feature>